<protein>
    <submittedName>
        <fullName evidence="11">NDR1/HIN1-like protein 13</fullName>
    </submittedName>
    <submittedName>
        <fullName evidence="8">Protein YLS9</fullName>
    </submittedName>
</protein>
<feature type="compositionally biased region" description="Polar residues" evidence="5">
    <location>
        <begin position="35"/>
        <end position="52"/>
    </location>
</feature>
<dbReference type="InterPro" id="IPR044839">
    <property type="entry name" value="NDR1-like"/>
</dbReference>
<keyword evidence="3 6" id="KW-1133">Transmembrane helix</keyword>
<proteinExistence type="predicted"/>
<dbReference type="RefSeq" id="XP_020092855.1">
    <property type="nucleotide sequence ID" value="XM_020237266.1"/>
</dbReference>
<feature type="domain" description="Late embryogenesis abundant protein LEA-2 subgroup" evidence="7">
    <location>
        <begin position="124"/>
        <end position="216"/>
    </location>
</feature>
<feature type="region of interest" description="Disordered" evidence="5">
    <location>
        <begin position="1"/>
        <end position="52"/>
    </location>
</feature>
<dbReference type="STRING" id="4615.A0A199W9G4"/>
<dbReference type="PANTHER" id="PTHR31234:SF72">
    <property type="entry name" value="NDR1_HIN1-LIKE PROTEIN 6"/>
    <property type="match status" value="1"/>
</dbReference>
<organism evidence="8 9">
    <name type="scientific">Ananas comosus</name>
    <name type="common">Pineapple</name>
    <name type="synonym">Ananas ananas</name>
    <dbReference type="NCBI Taxonomy" id="4615"/>
    <lineage>
        <taxon>Eukaryota</taxon>
        <taxon>Viridiplantae</taxon>
        <taxon>Streptophyta</taxon>
        <taxon>Embryophyta</taxon>
        <taxon>Tracheophyta</taxon>
        <taxon>Spermatophyta</taxon>
        <taxon>Magnoliopsida</taxon>
        <taxon>Liliopsida</taxon>
        <taxon>Poales</taxon>
        <taxon>Bromeliaceae</taxon>
        <taxon>Bromelioideae</taxon>
        <taxon>Ananas</taxon>
    </lineage>
</organism>
<dbReference type="OrthoDB" id="1917746at2759"/>
<reference evidence="8 9" key="1">
    <citation type="journal article" date="2016" name="DNA Res.">
        <title>The draft genome of MD-2 pineapple using hybrid error correction of long reads.</title>
        <authorList>
            <person name="Redwan R.M."/>
            <person name="Saidin A."/>
            <person name="Kumar S.V."/>
        </authorList>
    </citation>
    <scope>NUCLEOTIDE SEQUENCE [LARGE SCALE GENOMIC DNA]</scope>
    <source>
        <strain evidence="9">cv. MD2</strain>
        <tissue evidence="8">Leaf</tissue>
    </source>
</reference>
<dbReference type="InterPro" id="IPR004864">
    <property type="entry name" value="LEA_2"/>
</dbReference>
<dbReference type="GO" id="GO:0098542">
    <property type="term" value="P:defense response to other organism"/>
    <property type="evidence" value="ECO:0007669"/>
    <property type="project" value="InterPro"/>
</dbReference>
<name>A0A199W9G4_ANACO</name>
<evidence type="ECO:0000313" key="10">
    <source>
        <dbReference type="Proteomes" id="UP000515123"/>
    </source>
</evidence>
<evidence type="ECO:0000256" key="4">
    <source>
        <dbReference type="ARBA" id="ARBA00023136"/>
    </source>
</evidence>
<accession>A0A199W9G4</accession>
<evidence type="ECO:0000256" key="6">
    <source>
        <dbReference type="SAM" id="Phobius"/>
    </source>
</evidence>
<dbReference type="PANTHER" id="PTHR31234">
    <property type="entry name" value="LATE EMBRYOGENESIS ABUNDANT (LEA) HYDROXYPROLINE-RICH GLYCOPROTEIN FAMILY"/>
    <property type="match status" value="1"/>
</dbReference>
<dbReference type="GO" id="GO:0005886">
    <property type="term" value="C:plasma membrane"/>
    <property type="evidence" value="ECO:0007669"/>
    <property type="project" value="TreeGrafter"/>
</dbReference>
<evidence type="ECO:0000256" key="1">
    <source>
        <dbReference type="ARBA" id="ARBA00004167"/>
    </source>
</evidence>
<keyword evidence="2 6" id="KW-0812">Transmembrane</keyword>
<dbReference type="Pfam" id="PF03168">
    <property type="entry name" value="LEA_2"/>
    <property type="match status" value="1"/>
</dbReference>
<dbReference type="Proteomes" id="UP000515123">
    <property type="component" value="Linkage group 7"/>
</dbReference>
<keyword evidence="10" id="KW-1185">Reference proteome</keyword>
<gene>
    <name evidence="11" type="primary">LOC109713264</name>
    <name evidence="8" type="ORF">ACMD2_05085</name>
</gene>
<dbReference type="Proteomes" id="UP000092600">
    <property type="component" value="Unassembled WGS sequence"/>
</dbReference>
<dbReference type="AlphaFoldDB" id="A0A199W9G4"/>
<dbReference type="EMBL" id="LSRQ01000022">
    <property type="protein sequence ID" value="OAY85949.1"/>
    <property type="molecule type" value="Genomic_DNA"/>
</dbReference>
<reference evidence="11" key="2">
    <citation type="submission" date="2025-04" db="UniProtKB">
        <authorList>
            <consortium name="RefSeq"/>
        </authorList>
    </citation>
    <scope>IDENTIFICATION</scope>
    <source>
        <tissue evidence="11">Leaf</tissue>
    </source>
</reference>
<evidence type="ECO:0000256" key="3">
    <source>
        <dbReference type="ARBA" id="ARBA00022989"/>
    </source>
</evidence>
<evidence type="ECO:0000256" key="2">
    <source>
        <dbReference type="ARBA" id="ARBA00022692"/>
    </source>
</evidence>
<dbReference type="Gramene" id="Aco010638.1.mrna1">
    <property type="protein sequence ID" value="Aco010638.1.mrna1"/>
    <property type="gene ID" value="Aco010638.1.path1"/>
</dbReference>
<sequence>MADRLRIHPAASPPPEEASVSSKTRPTNHEPPHTVPTTNEPPHTVPTTNERSLPNRRCRYCSRLTCMLWTILTAVAFTLLAGAAAGIMYLVFRFKIPTYSINRLALSAFKVDGNLTVRASFVVTITADNPNAKMGIYYLDGGRLSVLYGDNLLGSGSFPVFYQGHRNTTVINVIVSGEAPLAGPLVTALRRQQRETGTVPLAVHGDVPVRAKVGKLKLWRATAQARCNLLVGAVNPEARIGILSNTCSFKFKLSS</sequence>
<evidence type="ECO:0000313" key="11">
    <source>
        <dbReference type="RefSeq" id="XP_020092855.1"/>
    </source>
</evidence>
<feature type="transmembrane region" description="Helical" evidence="6">
    <location>
        <begin position="66"/>
        <end position="92"/>
    </location>
</feature>
<evidence type="ECO:0000259" key="7">
    <source>
        <dbReference type="Pfam" id="PF03168"/>
    </source>
</evidence>
<dbReference type="GeneID" id="109713264"/>
<evidence type="ECO:0000313" key="9">
    <source>
        <dbReference type="Proteomes" id="UP000092600"/>
    </source>
</evidence>
<evidence type="ECO:0000313" key="8">
    <source>
        <dbReference type="EMBL" id="OAY85949.1"/>
    </source>
</evidence>
<comment type="subcellular location">
    <subcellularLocation>
        <location evidence="1">Membrane</location>
        <topology evidence="1">Single-pass membrane protein</topology>
    </subcellularLocation>
</comment>
<keyword evidence="4 6" id="KW-0472">Membrane</keyword>
<evidence type="ECO:0000256" key="5">
    <source>
        <dbReference type="SAM" id="MobiDB-lite"/>
    </source>
</evidence>